<sequence length="265" mass="30200">MYEREFTLYIDSKQVFNILSDIIFLAGISGHFAVLLAEDKSGELLPPPKAKNKSGKYIVAYLNIPDTEKEKVEVKLLSVTQTLVSSTQIEYILSDGNEITAQVDFFIKQDGENTILRIKVKDEGIKSFFSKKKMFEYAPVEHIFEDHILPYLQQLSRQQHLHLRFLGKIEGTPINAIKEAKKYISVIKFGGIYIYGENLEGIYTIIDGELDNGELIIGEKRSTGINALYELLNYEKPVKVLLFDSEIGDKIYDFIKTKGLEKIFG</sequence>
<evidence type="ECO:0000313" key="2">
    <source>
        <dbReference type="EMBL" id="QGR17259.1"/>
    </source>
</evidence>
<proteinExistence type="predicted"/>
<evidence type="ECO:0000313" key="4">
    <source>
        <dbReference type="Proteomes" id="UP000582213"/>
    </source>
</evidence>
<reference evidence="1 4" key="2">
    <citation type="submission" date="2020-08" db="EMBL/GenBank/DDBJ databases">
        <title>Genomic Encyclopedia of Type Strains, Phase IV (KMG-IV): sequencing the most valuable type-strain genomes for metagenomic binning, comparative biology and taxonomic classification.</title>
        <authorList>
            <person name="Goeker M."/>
        </authorList>
    </citation>
    <scope>NUCLEOTIDE SEQUENCE [LARGE SCALE GENOMIC DNA]</scope>
    <source>
        <strain evidence="1 4">DSM 12421</strain>
    </source>
</reference>
<dbReference type="Proteomes" id="UP000427373">
    <property type="component" value="Chromosome"/>
</dbReference>
<dbReference type="Proteomes" id="UP000582213">
    <property type="component" value="Unassembled WGS sequence"/>
</dbReference>
<keyword evidence="3" id="KW-1185">Reference proteome</keyword>
<name>A0A650CHL4_SULOH</name>
<dbReference type="EMBL" id="JACHFY010000040">
    <property type="protein sequence ID" value="MBB5255072.1"/>
    <property type="molecule type" value="Genomic_DNA"/>
</dbReference>
<dbReference type="OrthoDB" id="38459at2157"/>
<protein>
    <submittedName>
        <fullName evidence="2">Uncharacterized protein</fullName>
    </submittedName>
</protein>
<reference evidence="2 3" key="1">
    <citation type="submission" date="2019-10" db="EMBL/GenBank/DDBJ databases">
        <title>Genome Sequences from Six Type Strain Members of the Archaeal Family Sulfolobaceae: Acidianus ambivalens, Acidianus infernus, Metallosphaera prunae, Stygiolobus azoricus, Sulfolobus metallicus, and Sulfurisphaera ohwakuensis.</title>
        <authorList>
            <person name="Counts J.A."/>
            <person name="Kelly R.M."/>
        </authorList>
    </citation>
    <scope>NUCLEOTIDE SEQUENCE [LARGE SCALE GENOMIC DNA]</scope>
    <source>
        <strain evidence="2 3">TA-1</strain>
    </source>
</reference>
<dbReference type="GeneID" id="42801318"/>
<evidence type="ECO:0000313" key="3">
    <source>
        <dbReference type="Proteomes" id="UP000427373"/>
    </source>
</evidence>
<dbReference type="EMBL" id="CP045484">
    <property type="protein sequence ID" value="QGR17259.1"/>
    <property type="molecule type" value="Genomic_DNA"/>
</dbReference>
<dbReference type="RefSeq" id="WP_156014748.1">
    <property type="nucleotide sequence ID" value="NZ_CP045484.1"/>
</dbReference>
<dbReference type="KEGG" id="soh:D1869_08690"/>
<organism evidence="2 3">
    <name type="scientific">Sulfurisphaera ohwakuensis</name>
    <dbReference type="NCBI Taxonomy" id="69656"/>
    <lineage>
        <taxon>Archaea</taxon>
        <taxon>Thermoproteota</taxon>
        <taxon>Thermoprotei</taxon>
        <taxon>Sulfolobales</taxon>
        <taxon>Sulfolobaceae</taxon>
        <taxon>Sulfurisphaera</taxon>
    </lineage>
</organism>
<dbReference type="AlphaFoldDB" id="A0A650CHL4"/>
<gene>
    <name evidence="2" type="ORF">D1869_08690</name>
    <name evidence="1" type="ORF">HNQ62_002847</name>
</gene>
<accession>A0A650CHL4</accession>
<evidence type="ECO:0000313" key="1">
    <source>
        <dbReference type="EMBL" id="MBB5255072.1"/>
    </source>
</evidence>